<protein>
    <submittedName>
        <fullName evidence="3">Plasmid stabilization protein</fullName>
    </submittedName>
</protein>
<dbReference type="AlphaFoldDB" id="A0A3M6QEI6"/>
<evidence type="ECO:0000259" key="2">
    <source>
        <dbReference type="Pfam" id="PF22513"/>
    </source>
</evidence>
<dbReference type="EMBL" id="RDQM01000001">
    <property type="protein sequence ID" value="RMX01510.1"/>
    <property type="molecule type" value="Genomic_DNA"/>
</dbReference>
<feature type="compositionally biased region" description="Basic and acidic residues" evidence="1">
    <location>
        <begin position="50"/>
        <end position="66"/>
    </location>
</feature>
<dbReference type="SUPFAM" id="SSF47598">
    <property type="entry name" value="Ribbon-helix-helix"/>
    <property type="match status" value="1"/>
</dbReference>
<gene>
    <name evidence="3" type="ORF">EBQ26_00910</name>
</gene>
<dbReference type="InterPro" id="IPR053853">
    <property type="entry name" value="FitA-like_RHH"/>
</dbReference>
<sequence>MLDHVAGLALPQRAAEHGRSTEAEVRSILEGAVKSQPRHRAIQSGRRGRDRPLAGRPVDSHKDISCKTRRLFSSHRRRRVFSQRR</sequence>
<accession>A0A3M6QEI6</accession>
<dbReference type="InterPro" id="IPR013321">
    <property type="entry name" value="Arc_rbn_hlx_hlx"/>
</dbReference>
<dbReference type="GO" id="GO:0006355">
    <property type="term" value="P:regulation of DNA-templated transcription"/>
    <property type="evidence" value="ECO:0007669"/>
    <property type="project" value="InterPro"/>
</dbReference>
<feature type="domain" description="Antitoxin FitA-like ribbon-helix-helix" evidence="2">
    <location>
        <begin position="9"/>
        <end position="33"/>
    </location>
</feature>
<feature type="compositionally biased region" description="Basic and acidic residues" evidence="1">
    <location>
        <begin position="14"/>
        <end position="27"/>
    </location>
</feature>
<name>A0A3M6QEI6_9BURK</name>
<evidence type="ECO:0000256" key="1">
    <source>
        <dbReference type="SAM" id="MobiDB-lite"/>
    </source>
</evidence>
<dbReference type="Pfam" id="PF22513">
    <property type="entry name" value="FitA-like_RHH"/>
    <property type="match status" value="1"/>
</dbReference>
<comment type="caution">
    <text evidence="3">The sequence shown here is derived from an EMBL/GenBank/DDBJ whole genome shotgun (WGS) entry which is preliminary data.</text>
</comment>
<feature type="region of interest" description="Disordered" evidence="1">
    <location>
        <begin position="1"/>
        <end position="85"/>
    </location>
</feature>
<feature type="compositionally biased region" description="Basic residues" evidence="1">
    <location>
        <begin position="36"/>
        <end position="49"/>
    </location>
</feature>
<dbReference type="RefSeq" id="WP_122237280.1">
    <property type="nucleotide sequence ID" value="NZ_RDQM01000001.1"/>
</dbReference>
<proteinExistence type="predicted"/>
<dbReference type="Proteomes" id="UP000267521">
    <property type="component" value="Unassembled WGS sequence"/>
</dbReference>
<dbReference type="InterPro" id="IPR010985">
    <property type="entry name" value="Ribbon_hlx_hlx"/>
</dbReference>
<dbReference type="Gene3D" id="1.10.1220.10">
    <property type="entry name" value="Met repressor-like"/>
    <property type="match status" value="1"/>
</dbReference>
<feature type="compositionally biased region" description="Basic residues" evidence="1">
    <location>
        <begin position="67"/>
        <end position="85"/>
    </location>
</feature>
<evidence type="ECO:0000313" key="3">
    <source>
        <dbReference type="EMBL" id="RMX01510.1"/>
    </source>
</evidence>
<evidence type="ECO:0000313" key="4">
    <source>
        <dbReference type="Proteomes" id="UP000267521"/>
    </source>
</evidence>
<reference evidence="3 4" key="1">
    <citation type="submission" date="2018-10" db="EMBL/GenBank/DDBJ databases">
        <title>Comamonadaceae CDC group NO-1 genome sequencing and assembly.</title>
        <authorList>
            <person name="Bernier A.-M."/>
            <person name="Bernard K."/>
        </authorList>
    </citation>
    <scope>NUCLEOTIDE SEQUENCE [LARGE SCALE GENOMIC DNA]</scope>
    <source>
        <strain evidence="3 4">NML970147</strain>
    </source>
</reference>
<organism evidence="3 4">
    <name type="scientific">Allofranklinella schreckenbergeri</name>
    <dbReference type="NCBI Taxonomy" id="1076744"/>
    <lineage>
        <taxon>Bacteria</taxon>
        <taxon>Pseudomonadati</taxon>
        <taxon>Pseudomonadota</taxon>
        <taxon>Betaproteobacteria</taxon>
        <taxon>Burkholderiales</taxon>
        <taxon>Comamonadaceae</taxon>
        <taxon>Allofranklinella</taxon>
    </lineage>
</organism>